<dbReference type="AlphaFoldDB" id="A0A392SK56"/>
<evidence type="ECO:0000313" key="1">
    <source>
        <dbReference type="EMBL" id="MCI48256.1"/>
    </source>
</evidence>
<sequence>MRNDKMCTVVCGGLLRRGEEKRRRVTAEKGR</sequence>
<dbReference type="Proteomes" id="UP000265520">
    <property type="component" value="Unassembled WGS sequence"/>
</dbReference>
<feature type="non-terminal residue" evidence="1">
    <location>
        <position position="31"/>
    </location>
</feature>
<reference evidence="1 2" key="1">
    <citation type="journal article" date="2018" name="Front. Plant Sci.">
        <title>Red Clover (Trifolium pratense) and Zigzag Clover (T. medium) - A Picture of Genomic Similarities and Differences.</title>
        <authorList>
            <person name="Dluhosova J."/>
            <person name="Istvanek J."/>
            <person name="Nedelnik J."/>
            <person name="Repkova J."/>
        </authorList>
    </citation>
    <scope>NUCLEOTIDE SEQUENCE [LARGE SCALE GENOMIC DNA]</scope>
    <source>
        <strain evidence="2">cv. 10/8</strain>
        <tissue evidence="1">Leaf</tissue>
    </source>
</reference>
<evidence type="ECO:0000313" key="2">
    <source>
        <dbReference type="Proteomes" id="UP000265520"/>
    </source>
</evidence>
<organism evidence="1 2">
    <name type="scientific">Trifolium medium</name>
    <dbReference type="NCBI Taxonomy" id="97028"/>
    <lineage>
        <taxon>Eukaryota</taxon>
        <taxon>Viridiplantae</taxon>
        <taxon>Streptophyta</taxon>
        <taxon>Embryophyta</taxon>
        <taxon>Tracheophyta</taxon>
        <taxon>Spermatophyta</taxon>
        <taxon>Magnoliopsida</taxon>
        <taxon>eudicotyledons</taxon>
        <taxon>Gunneridae</taxon>
        <taxon>Pentapetalae</taxon>
        <taxon>rosids</taxon>
        <taxon>fabids</taxon>
        <taxon>Fabales</taxon>
        <taxon>Fabaceae</taxon>
        <taxon>Papilionoideae</taxon>
        <taxon>50 kb inversion clade</taxon>
        <taxon>NPAAA clade</taxon>
        <taxon>Hologalegina</taxon>
        <taxon>IRL clade</taxon>
        <taxon>Trifolieae</taxon>
        <taxon>Trifolium</taxon>
    </lineage>
</organism>
<comment type="caution">
    <text evidence="1">The sequence shown here is derived from an EMBL/GenBank/DDBJ whole genome shotgun (WGS) entry which is preliminary data.</text>
</comment>
<dbReference type="EMBL" id="LXQA010383915">
    <property type="protein sequence ID" value="MCI48256.1"/>
    <property type="molecule type" value="Genomic_DNA"/>
</dbReference>
<protein>
    <submittedName>
        <fullName evidence="1">Uncharacterized protein</fullName>
    </submittedName>
</protein>
<keyword evidence="2" id="KW-1185">Reference proteome</keyword>
<proteinExistence type="predicted"/>
<accession>A0A392SK56</accession>
<name>A0A392SK56_9FABA</name>